<dbReference type="EMBL" id="KZ679279">
    <property type="protein sequence ID" value="PTB35158.1"/>
    <property type="molecule type" value="Genomic_DNA"/>
</dbReference>
<evidence type="ECO:0000313" key="1">
    <source>
        <dbReference type="EMBL" id="PTB35158.1"/>
    </source>
</evidence>
<accession>A0A2T3YRG7</accession>
<keyword evidence="2" id="KW-1185">Reference proteome</keyword>
<proteinExistence type="predicted"/>
<sequence length="264" mass="30495">MPETEDHTYQSSSRRTKRKYIAINYYEDHSDEEDEEEEFHPYEMEHQNIDTKTEEDFFNMADRQVAEQAAYQEAVDHAVALANRFTSYHNLHVDRDLLGQPERNLSEGSEALNSGELPKTIDKWGGCELVAERDGTFTLYTEGGERLLKNILSDQMEELFVMEERDGFITANSIKEDRWIVAKVLPRARNLYKVELLTPTANKRKSQTKENFYTSFSINTDNYDTAENEEGQRRALSDMGHASTGAVYIGYSMYMLGPVFVRPP</sequence>
<gene>
    <name evidence="1" type="ORF">M441DRAFT_32169</name>
</gene>
<organism evidence="1 2">
    <name type="scientific">Trichoderma asperellum (strain ATCC 204424 / CBS 433.97 / NBRC 101777)</name>
    <dbReference type="NCBI Taxonomy" id="1042311"/>
    <lineage>
        <taxon>Eukaryota</taxon>
        <taxon>Fungi</taxon>
        <taxon>Dikarya</taxon>
        <taxon>Ascomycota</taxon>
        <taxon>Pezizomycotina</taxon>
        <taxon>Sordariomycetes</taxon>
        <taxon>Hypocreomycetidae</taxon>
        <taxon>Hypocreales</taxon>
        <taxon>Hypocreaceae</taxon>
        <taxon>Trichoderma</taxon>
    </lineage>
</organism>
<dbReference type="Proteomes" id="UP000240493">
    <property type="component" value="Unassembled WGS sequence"/>
</dbReference>
<name>A0A2T3YRG7_TRIA4</name>
<dbReference type="AlphaFoldDB" id="A0A2T3YRG7"/>
<protein>
    <submittedName>
        <fullName evidence="1">Uncharacterized protein</fullName>
    </submittedName>
</protein>
<reference evidence="1 2" key="1">
    <citation type="submission" date="2016-07" db="EMBL/GenBank/DDBJ databases">
        <title>Multiple horizontal gene transfer events from other fungi enriched the ability of initially mycotrophic Trichoderma (Ascomycota) to feed on dead plant biomass.</title>
        <authorList>
            <consortium name="DOE Joint Genome Institute"/>
            <person name="Aerts A."/>
            <person name="Atanasova L."/>
            <person name="Chenthamara K."/>
            <person name="Zhang J."/>
            <person name="Grujic M."/>
            <person name="Henrissat B."/>
            <person name="Kuo A."/>
            <person name="Salamov A."/>
            <person name="Lipzen A."/>
            <person name="Labutti K."/>
            <person name="Barry K."/>
            <person name="Miao Y."/>
            <person name="Rahimi M.J."/>
            <person name="Shen Q."/>
            <person name="Grigoriev I.V."/>
            <person name="Kubicek C.P."/>
            <person name="Druzhinina I.S."/>
        </authorList>
    </citation>
    <scope>NUCLEOTIDE SEQUENCE [LARGE SCALE GENOMIC DNA]</scope>
    <source>
        <strain evidence="1 2">CBS 433.97</strain>
    </source>
</reference>
<evidence type="ECO:0000313" key="2">
    <source>
        <dbReference type="Proteomes" id="UP000240493"/>
    </source>
</evidence>